<protein>
    <recommendedName>
        <fullName evidence="4">TraB/GumN family protein</fullName>
    </recommendedName>
</protein>
<proteinExistence type="predicted"/>
<evidence type="ECO:0008006" key="4">
    <source>
        <dbReference type="Google" id="ProtNLM"/>
    </source>
</evidence>
<dbReference type="Proteomes" id="UP001204144">
    <property type="component" value="Unassembled WGS sequence"/>
</dbReference>
<dbReference type="AlphaFoldDB" id="A0AAE3H770"/>
<dbReference type="EMBL" id="RJUF01000183">
    <property type="protein sequence ID" value="MCP9765410.1"/>
    <property type="molecule type" value="Genomic_DNA"/>
</dbReference>
<dbReference type="RefSeq" id="WP_255039103.1">
    <property type="nucleotide sequence ID" value="NZ_RJUF01000183.1"/>
</dbReference>
<dbReference type="InterPro" id="IPR043749">
    <property type="entry name" value="DUF5694"/>
</dbReference>
<keyword evidence="3" id="KW-1185">Reference proteome</keyword>
<evidence type="ECO:0000313" key="3">
    <source>
        <dbReference type="Proteomes" id="UP001204144"/>
    </source>
</evidence>
<organism evidence="2 3">
    <name type="scientific">Lacihabitans soyangensis</name>
    <dbReference type="NCBI Taxonomy" id="869394"/>
    <lineage>
        <taxon>Bacteria</taxon>
        <taxon>Pseudomonadati</taxon>
        <taxon>Bacteroidota</taxon>
        <taxon>Cytophagia</taxon>
        <taxon>Cytophagales</taxon>
        <taxon>Leadbetterellaceae</taxon>
        <taxon>Lacihabitans</taxon>
    </lineage>
</organism>
<accession>A0AAE3H770</accession>
<feature type="chain" id="PRO_5042274438" description="TraB/GumN family protein" evidence="1">
    <location>
        <begin position="19"/>
        <end position="277"/>
    </location>
</feature>
<evidence type="ECO:0000256" key="1">
    <source>
        <dbReference type="SAM" id="SignalP"/>
    </source>
</evidence>
<gene>
    <name evidence="2" type="ORF">EGI31_20945</name>
</gene>
<feature type="signal peptide" evidence="1">
    <location>
        <begin position="1"/>
        <end position="18"/>
    </location>
</feature>
<evidence type="ECO:0000313" key="2">
    <source>
        <dbReference type="EMBL" id="MCP9765410.1"/>
    </source>
</evidence>
<name>A0AAE3H770_9BACT</name>
<dbReference type="Pfam" id="PF18950">
    <property type="entry name" value="DUF5694"/>
    <property type="match status" value="1"/>
</dbReference>
<comment type="caution">
    <text evidence="2">The sequence shown here is derived from an EMBL/GenBank/DDBJ whole genome shotgun (WGS) entry which is preliminary data.</text>
</comment>
<keyword evidence="1" id="KW-0732">Signal</keyword>
<sequence>MRKLITFLLLLNSTLLFAQKEVLLIGTFHFNNPGFDVVKTNPFDVTTANSQKELENISNKIKGFGPEKIFVEWEFDAQASLDTLYDLYLKNEYFEYVARKYPNRSFYTQNEIIQLAFRTAKKLGHKKVYAIDYPYAGDFPYDSLMTEIEKAKQMDLKAEIDKQLVENTQKSNRDRENLQLTELILEMNTDEFRKQDLGFYISLFNRGGRNENFVGAYLNSEWYKRNLYMYALLQKLMADSKKGMVLLGASHVGMFSEFIQHDNQLKAIQLKTILNKK</sequence>
<reference evidence="2 3" key="1">
    <citation type="submission" date="2018-11" db="EMBL/GenBank/DDBJ databases">
        <title>Novel bacteria species description.</title>
        <authorList>
            <person name="Han J.-H."/>
        </authorList>
    </citation>
    <scope>NUCLEOTIDE SEQUENCE [LARGE SCALE GENOMIC DNA]</scope>
    <source>
        <strain evidence="2 3">KCTC23259</strain>
    </source>
</reference>